<keyword evidence="2 4" id="KW-0863">Zinc-finger</keyword>
<keyword evidence="3" id="KW-0862">Zinc</keyword>
<feature type="region of interest" description="Disordered" evidence="5">
    <location>
        <begin position="174"/>
        <end position="201"/>
    </location>
</feature>
<dbReference type="SUPFAM" id="SSF57850">
    <property type="entry name" value="RING/U-box"/>
    <property type="match status" value="1"/>
</dbReference>
<dbReference type="GO" id="GO:0008270">
    <property type="term" value="F:zinc ion binding"/>
    <property type="evidence" value="ECO:0007669"/>
    <property type="project" value="UniProtKB-KW"/>
</dbReference>
<dbReference type="PROSITE" id="PS50089">
    <property type="entry name" value="ZF_RING_2"/>
    <property type="match status" value="1"/>
</dbReference>
<dbReference type="InterPro" id="IPR013083">
    <property type="entry name" value="Znf_RING/FYVE/PHD"/>
</dbReference>
<dbReference type="InterPro" id="IPR001841">
    <property type="entry name" value="Znf_RING"/>
</dbReference>
<dbReference type="Gene3D" id="3.30.40.10">
    <property type="entry name" value="Zinc/RING finger domain, C3HC4 (zinc finger)"/>
    <property type="match status" value="1"/>
</dbReference>
<feature type="compositionally biased region" description="Low complexity" evidence="5">
    <location>
        <begin position="192"/>
        <end position="201"/>
    </location>
</feature>
<name>A0A3B0NBS0_THEAN</name>
<feature type="region of interest" description="Disordered" evidence="5">
    <location>
        <begin position="210"/>
        <end position="229"/>
    </location>
</feature>
<reference evidence="8" key="1">
    <citation type="submission" date="2018-07" db="EMBL/GenBank/DDBJ databases">
        <authorList>
            <person name="Quirk P.G."/>
            <person name="Krulwich T.A."/>
        </authorList>
    </citation>
    <scope>NUCLEOTIDE SEQUENCE</scope>
    <source>
        <strain evidence="8">Anand</strain>
    </source>
</reference>
<evidence type="ECO:0000256" key="2">
    <source>
        <dbReference type="ARBA" id="ARBA00022771"/>
    </source>
</evidence>
<feature type="compositionally biased region" description="Acidic residues" evidence="5">
    <location>
        <begin position="75"/>
        <end position="89"/>
    </location>
</feature>
<accession>A0A3B0NBS0</accession>
<feature type="compositionally biased region" description="Polar residues" evidence="5">
    <location>
        <begin position="47"/>
        <end position="57"/>
    </location>
</feature>
<evidence type="ECO:0000256" key="5">
    <source>
        <dbReference type="SAM" id="MobiDB-lite"/>
    </source>
</evidence>
<feature type="domain" description="RING-type" evidence="6">
    <location>
        <begin position="284"/>
        <end position="334"/>
    </location>
</feature>
<evidence type="ECO:0000256" key="4">
    <source>
        <dbReference type="PROSITE-ProRule" id="PRU00175"/>
    </source>
</evidence>
<gene>
    <name evidence="7" type="ORF">TAT_000347100</name>
    <name evidence="8" type="ORF">TAV_000346900</name>
</gene>
<dbReference type="InterPro" id="IPR017907">
    <property type="entry name" value="Znf_RING_CS"/>
</dbReference>
<dbReference type="AlphaFoldDB" id="A0A3B0NBS0"/>
<evidence type="ECO:0000313" key="8">
    <source>
        <dbReference type="EMBL" id="SVP95309.1"/>
    </source>
</evidence>
<organism evidence="8">
    <name type="scientific">Theileria annulata</name>
    <dbReference type="NCBI Taxonomy" id="5874"/>
    <lineage>
        <taxon>Eukaryota</taxon>
        <taxon>Sar</taxon>
        <taxon>Alveolata</taxon>
        <taxon>Apicomplexa</taxon>
        <taxon>Aconoidasida</taxon>
        <taxon>Piroplasmida</taxon>
        <taxon>Theileriidae</taxon>
        <taxon>Theileria</taxon>
    </lineage>
</organism>
<dbReference type="EMBL" id="UIVT01000004">
    <property type="protein sequence ID" value="SVP94486.1"/>
    <property type="molecule type" value="Genomic_DNA"/>
</dbReference>
<feature type="compositionally biased region" description="Polar residues" evidence="5">
    <location>
        <begin position="92"/>
        <end position="103"/>
    </location>
</feature>
<dbReference type="EMBL" id="UIVS01000004">
    <property type="protein sequence ID" value="SVP95309.1"/>
    <property type="molecule type" value="Genomic_DNA"/>
</dbReference>
<evidence type="ECO:0000256" key="3">
    <source>
        <dbReference type="ARBA" id="ARBA00022833"/>
    </source>
</evidence>
<dbReference type="Pfam" id="PF14634">
    <property type="entry name" value="zf-RING_5"/>
    <property type="match status" value="1"/>
</dbReference>
<evidence type="ECO:0000313" key="7">
    <source>
        <dbReference type="EMBL" id="SVP94486.1"/>
    </source>
</evidence>
<protein>
    <submittedName>
        <fullName evidence="8">Ring finger domain/zinc-RING finger domain/Zinc finger, C3HC4 type (RING finger) containing protein, putative</fullName>
    </submittedName>
</protein>
<evidence type="ECO:0000259" key="6">
    <source>
        <dbReference type="PROSITE" id="PS50089"/>
    </source>
</evidence>
<keyword evidence="1" id="KW-0479">Metal-binding</keyword>
<evidence type="ECO:0000256" key="1">
    <source>
        <dbReference type="ARBA" id="ARBA00022723"/>
    </source>
</evidence>
<dbReference type="VEuPathDB" id="PiroplasmaDB:TA08930"/>
<dbReference type="PROSITE" id="PS00518">
    <property type="entry name" value="ZF_RING_1"/>
    <property type="match status" value="1"/>
</dbReference>
<feature type="region of interest" description="Disordered" evidence="5">
    <location>
        <begin position="26"/>
        <end position="136"/>
    </location>
</feature>
<sequence>MLSTSDSGSDSNYSSINRYTFDSCQNTRDRYNFPSNKDNSKFGADSNGISAESSECHSVSADDSDCQDLNSETQTESDCESETESESEQDQIPQSTDHLTTSFDIPEFDRDILEGESYSQNLFGDPDQQFDNDNSPVSSFGVGSQNRDDCEIVNIVMSNPPRDLIDLSNVEEVNTSSEVEQSHSTPILVDDSNNAEASSSFNSNAPEVVYDLSVDPNSSPNSRKRKRESDDCIMGPIRWVNKSQAQFPLDYMSNRHISNAYKFFDTDSSWDSKIIEDLEFLFKCPICYSTITRFRSGKAPNENDKVIYSTKCGHLFCFECIESVKSRRECSICRKALRDRNQCHVVFP</sequence>
<proteinExistence type="predicted"/>
<dbReference type="SMART" id="SM00184">
    <property type="entry name" value="RING"/>
    <property type="match status" value="1"/>
</dbReference>